<dbReference type="Pfam" id="PF16170">
    <property type="entry name" value="DUF4873"/>
    <property type="match status" value="1"/>
</dbReference>
<protein>
    <submittedName>
        <fullName evidence="3">DUF4873 domain-containing protein</fullName>
    </submittedName>
</protein>
<organism evidence="3 4">
    <name type="scientific">Pseudonocardia broussonetiae</name>
    <dbReference type="NCBI Taxonomy" id="2736640"/>
    <lineage>
        <taxon>Bacteria</taxon>
        <taxon>Bacillati</taxon>
        <taxon>Actinomycetota</taxon>
        <taxon>Actinomycetes</taxon>
        <taxon>Pseudonocardiales</taxon>
        <taxon>Pseudonocardiaceae</taxon>
        <taxon>Pseudonocardia</taxon>
    </lineage>
</organism>
<keyword evidence="4" id="KW-1185">Reference proteome</keyword>
<feature type="compositionally biased region" description="Basic and acidic residues" evidence="1">
    <location>
        <begin position="1"/>
        <end position="15"/>
    </location>
</feature>
<gene>
    <name evidence="3" type="ORF">HOP40_02920</name>
</gene>
<reference evidence="3 4" key="1">
    <citation type="submission" date="2020-05" db="EMBL/GenBank/DDBJ databases">
        <authorList>
            <person name="Mo P."/>
        </authorList>
    </citation>
    <scope>NUCLEOTIDE SEQUENCE [LARGE SCALE GENOMIC DNA]</scope>
    <source>
        <strain evidence="3 4">Gen01</strain>
    </source>
</reference>
<feature type="domain" description="DUF4873" evidence="2">
    <location>
        <begin position="12"/>
        <end position="105"/>
    </location>
</feature>
<dbReference type="KEGG" id="pbro:HOP40_02920"/>
<dbReference type="Proteomes" id="UP000505377">
    <property type="component" value="Chromosome"/>
</dbReference>
<evidence type="ECO:0000313" key="3">
    <source>
        <dbReference type="EMBL" id="QJY44916.1"/>
    </source>
</evidence>
<name>A0A6M6JBK5_9PSEU</name>
<sequence>MSDAETHDDDHEDGYRGPAVLTVDGEDVPVRVVLDARHEPQDGRLHWFGRLSLERDAEPALLGALTASSSRLELRTDGGRSEARIGDRDPWGRFRVTGVGRPPYVIEEPALDDD</sequence>
<dbReference type="InterPro" id="IPR032371">
    <property type="entry name" value="DUF4873"/>
</dbReference>
<evidence type="ECO:0000259" key="2">
    <source>
        <dbReference type="Pfam" id="PF16170"/>
    </source>
</evidence>
<proteinExistence type="predicted"/>
<dbReference type="RefSeq" id="WP_172154380.1">
    <property type="nucleotide sequence ID" value="NZ_CP053564.1"/>
</dbReference>
<dbReference type="EMBL" id="CP053564">
    <property type="protein sequence ID" value="QJY44916.1"/>
    <property type="molecule type" value="Genomic_DNA"/>
</dbReference>
<accession>A0A6M6JBK5</accession>
<evidence type="ECO:0000313" key="4">
    <source>
        <dbReference type="Proteomes" id="UP000505377"/>
    </source>
</evidence>
<evidence type="ECO:0000256" key="1">
    <source>
        <dbReference type="SAM" id="MobiDB-lite"/>
    </source>
</evidence>
<feature type="region of interest" description="Disordered" evidence="1">
    <location>
        <begin position="1"/>
        <end position="20"/>
    </location>
</feature>
<dbReference type="AlphaFoldDB" id="A0A6M6JBK5"/>